<keyword evidence="2" id="KW-0472">Membrane</keyword>
<comment type="caution">
    <text evidence="4">The sequence shown here is derived from an EMBL/GenBank/DDBJ whole genome shotgun (WGS) entry which is preliminary data.</text>
</comment>
<evidence type="ECO:0000259" key="3">
    <source>
        <dbReference type="Pfam" id="PF13349"/>
    </source>
</evidence>
<keyword evidence="2" id="KW-0812">Transmembrane</keyword>
<dbReference type="Proteomes" id="UP000321386">
    <property type="component" value="Unassembled WGS sequence"/>
</dbReference>
<feature type="region of interest" description="Disordered" evidence="1">
    <location>
        <begin position="1"/>
        <end position="21"/>
    </location>
</feature>
<evidence type="ECO:0000256" key="1">
    <source>
        <dbReference type="SAM" id="MobiDB-lite"/>
    </source>
</evidence>
<accession>A0A510UUQ8</accession>
<dbReference type="EMBL" id="BJUA01000009">
    <property type="protein sequence ID" value="GEK18424.1"/>
    <property type="molecule type" value="Genomic_DNA"/>
</dbReference>
<protein>
    <recommendedName>
        <fullName evidence="3">DUF4097 domain-containing protein</fullName>
    </recommendedName>
</protein>
<dbReference type="InterPro" id="IPR025164">
    <property type="entry name" value="Toastrack_DUF4097"/>
</dbReference>
<feature type="domain" description="DUF4097" evidence="3">
    <location>
        <begin position="113"/>
        <end position="301"/>
    </location>
</feature>
<dbReference type="OrthoDB" id="4822900at2"/>
<evidence type="ECO:0000313" key="4">
    <source>
        <dbReference type="EMBL" id="GEK18424.1"/>
    </source>
</evidence>
<evidence type="ECO:0000313" key="5">
    <source>
        <dbReference type="Proteomes" id="UP000321386"/>
    </source>
</evidence>
<feature type="compositionally biased region" description="Pro residues" evidence="1">
    <location>
        <begin position="10"/>
        <end position="21"/>
    </location>
</feature>
<feature type="transmembrane region" description="Helical" evidence="2">
    <location>
        <begin position="27"/>
        <end position="52"/>
    </location>
</feature>
<proteinExistence type="predicted"/>
<evidence type="ECO:0000256" key="2">
    <source>
        <dbReference type="SAM" id="Phobius"/>
    </source>
</evidence>
<organism evidence="4 5">
    <name type="scientific">Cellulomonas persica</name>
    <dbReference type="NCBI Taxonomy" id="76861"/>
    <lineage>
        <taxon>Bacteria</taxon>
        <taxon>Bacillati</taxon>
        <taxon>Actinomycetota</taxon>
        <taxon>Actinomycetes</taxon>
        <taxon>Micrococcales</taxon>
        <taxon>Cellulomonadaceae</taxon>
        <taxon>Cellulomonas</taxon>
    </lineage>
</organism>
<keyword evidence="2" id="KW-1133">Transmembrane helix</keyword>
<reference evidence="4 5" key="1">
    <citation type="submission" date="2019-07" db="EMBL/GenBank/DDBJ databases">
        <title>Whole genome shotgun sequence of Cellulomonas persica NBRC 101101.</title>
        <authorList>
            <person name="Hosoyama A."/>
            <person name="Uohara A."/>
            <person name="Ohji S."/>
            <person name="Ichikawa N."/>
        </authorList>
    </citation>
    <scope>NUCLEOTIDE SEQUENCE [LARGE SCALE GENOMIC DNA]</scope>
    <source>
        <strain evidence="4 5">NBRC 101101</strain>
    </source>
</reference>
<keyword evidence="5" id="KW-1185">Reference proteome</keyword>
<sequence>MTTVLDQPTGTPPVPTRRPPLSPGGRALAWVGGSIGVVLAIWSSLSVASLIAREKTTDEATHEARDVVELVADGRVAVAAAPPGSDEVHVDREARFAFSEPRYSTTLTDDRLVVSYRCSMSWVFTCDTSLDVTLPAGTQLVVRSSSGDVRVAGIVGDVDLRTSDGKVDARDLGGDVIARSSNGDVVVVDAAGAVLATTSDGSVTVRGAASVEARSSNGHVEVEDVAGDVVARSSNGRVEVANARSDITATSSNGDVRVYGTGEPVALDIDTSNGGRNVEAPTDPAATVRVTIRSSNGSVSYLPPRG</sequence>
<dbReference type="Pfam" id="PF13349">
    <property type="entry name" value="DUF4097"/>
    <property type="match status" value="1"/>
</dbReference>
<dbReference type="RefSeq" id="WP_146806650.1">
    <property type="nucleotide sequence ID" value="NZ_BJUA01000009.1"/>
</dbReference>
<dbReference type="Gene3D" id="2.160.20.120">
    <property type="match status" value="1"/>
</dbReference>
<name>A0A510UUQ8_9CELL</name>
<gene>
    <name evidence="4" type="ORF">CPE01_21570</name>
</gene>
<dbReference type="AlphaFoldDB" id="A0A510UUQ8"/>